<dbReference type="PANTHER" id="PTHR10177">
    <property type="entry name" value="CYCLINS"/>
    <property type="match status" value="1"/>
</dbReference>
<dbReference type="InterPro" id="IPR004367">
    <property type="entry name" value="Cyclin_C-dom"/>
</dbReference>
<accession>A0A8K0FZC5</accession>
<comment type="caution">
    <text evidence="8">The sequence shown here is derived from an EMBL/GenBank/DDBJ whole genome shotgun (WGS) entry which is preliminary data.</text>
</comment>
<feature type="domain" description="Cyclin-like" evidence="6">
    <location>
        <begin position="149"/>
        <end position="233"/>
    </location>
</feature>
<name>A0A8K0FZC5_IGNLU</name>
<dbReference type="InterPro" id="IPR036915">
    <property type="entry name" value="Cyclin-like_sf"/>
</dbReference>
<keyword evidence="9" id="KW-1185">Reference proteome</keyword>
<dbReference type="GO" id="GO:0051301">
    <property type="term" value="P:cell division"/>
    <property type="evidence" value="ECO:0007669"/>
    <property type="project" value="UniProtKB-KW"/>
</dbReference>
<keyword evidence="1" id="KW-0132">Cell division</keyword>
<comment type="similarity">
    <text evidence="4">Belongs to the cyclin family.</text>
</comment>
<dbReference type="Gene3D" id="1.10.472.10">
    <property type="entry name" value="Cyclin-like"/>
    <property type="match status" value="2"/>
</dbReference>
<evidence type="ECO:0000259" key="7">
    <source>
        <dbReference type="SMART" id="SM01332"/>
    </source>
</evidence>
<evidence type="ECO:0000313" key="9">
    <source>
        <dbReference type="Proteomes" id="UP000801492"/>
    </source>
</evidence>
<dbReference type="FunFam" id="1.10.472.10:FF:000001">
    <property type="entry name" value="G2/mitotic-specific cyclin"/>
    <property type="match status" value="1"/>
</dbReference>
<evidence type="ECO:0000256" key="5">
    <source>
        <dbReference type="SAM" id="MobiDB-lite"/>
    </source>
</evidence>
<dbReference type="SUPFAM" id="SSF47954">
    <property type="entry name" value="Cyclin-like"/>
    <property type="match status" value="2"/>
</dbReference>
<dbReference type="InterPro" id="IPR006671">
    <property type="entry name" value="Cyclin_N"/>
</dbReference>
<reference evidence="8" key="1">
    <citation type="submission" date="2019-08" db="EMBL/GenBank/DDBJ databases">
        <title>The genome of the North American firefly Photinus pyralis.</title>
        <authorList>
            <consortium name="Photinus pyralis genome working group"/>
            <person name="Fallon T.R."/>
            <person name="Sander Lower S.E."/>
            <person name="Weng J.-K."/>
        </authorList>
    </citation>
    <scope>NUCLEOTIDE SEQUENCE</scope>
    <source>
        <strain evidence="8">TRF0915ILg1</strain>
        <tissue evidence="8">Whole body</tissue>
    </source>
</reference>
<feature type="region of interest" description="Disordered" evidence="5">
    <location>
        <begin position="1"/>
        <end position="32"/>
    </location>
</feature>
<dbReference type="InterPro" id="IPR048258">
    <property type="entry name" value="Cyclins_cyclin-box"/>
</dbReference>
<dbReference type="SMART" id="SM00385">
    <property type="entry name" value="CYCLIN"/>
    <property type="match status" value="1"/>
</dbReference>
<evidence type="ECO:0000256" key="2">
    <source>
        <dbReference type="ARBA" id="ARBA00023127"/>
    </source>
</evidence>
<evidence type="ECO:0000256" key="3">
    <source>
        <dbReference type="ARBA" id="ARBA00023306"/>
    </source>
</evidence>
<evidence type="ECO:0000259" key="6">
    <source>
        <dbReference type="SMART" id="SM00385"/>
    </source>
</evidence>
<evidence type="ECO:0000256" key="1">
    <source>
        <dbReference type="ARBA" id="ARBA00022618"/>
    </source>
</evidence>
<dbReference type="PROSITE" id="PS00292">
    <property type="entry name" value="CYCLINS"/>
    <property type="match status" value="1"/>
</dbReference>
<feature type="domain" description="Cyclin C-terminal" evidence="7">
    <location>
        <begin position="242"/>
        <end position="375"/>
    </location>
</feature>
<gene>
    <name evidence="8" type="ORF">ILUMI_26016</name>
</gene>
<dbReference type="CDD" id="cd20520">
    <property type="entry name" value="CYCLIN_CCNE_rpt2"/>
    <property type="match status" value="1"/>
</dbReference>
<dbReference type="GO" id="GO:0000278">
    <property type="term" value="P:mitotic cell cycle"/>
    <property type="evidence" value="ECO:0007669"/>
    <property type="project" value="UniProtKB-ARBA"/>
</dbReference>
<dbReference type="Proteomes" id="UP000801492">
    <property type="component" value="Unassembled WGS sequence"/>
</dbReference>
<dbReference type="AlphaFoldDB" id="A0A8K0FZC5"/>
<sequence length="517" mass="60039">MAENTKENSNSDLECNENMSRQGTDVSLSSSPLGNACGENDVVTTSLNENKNLFYGSDNGTFLKESINNISPLKRIFNQEFEQKIACKKFRYNETDENGVPLPLLQWASNRQVWEIMMEEEKYSPHAKNCFLYKDSTITMPHNRICILEWLTEVCEKYQLRRVTYHLAVDYIDRFLAIHTLSKCELQLLGVASLFLAAKVEEIHPPSISDFCDECDGACSLDEILDCEIILLNALDWDVNPLTATVWLNLYMQIYYNQSRKNEVQDDNFFYPQYSGVEFVFASHLIDFFTLDLGFVLFRYNVIAATAMFFLYGKTIALKVSLLDWEDIQDCVKYMAAFHCVVKTSSDPKFQSIACRNDNQQHSSSYKYVKVQVPHLTMGEHHILQTVIDVQYFEKAMLLRLRHMGFHIYPIYIKKTCSMKENHFDGEQLSNTHNNVEEVLIEVEPENRKFFVRMFEVRKISVEEKSETVTSSPENQISNINQVDCFTSKTRYTFDELLIEINKFNKEIFLSSKSTDM</sequence>
<keyword evidence="2 4" id="KW-0195">Cyclin</keyword>
<dbReference type="InterPro" id="IPR039361">
    <property type="entry name" value="Cyclin"/>
</dbReference>
<keyword evidence="3" id="KW-0131">Cell cycle</keyword>
<feature type="compositionally biased region" description="Polar residues" evidence="5">
    <location>
        <begin position="7"/>
        <end position="32"/>
    </location>
</feature>
<dbReference type="EMBL" id="VTPC01091016">
    <property type="protein sequence ID" value="KAF2880153.1"/>
    <property type="molecule type" value="Genomic_DNA"/>
</dbReference>
<evidence type="ECO:0000256" key="4">
    <source>
        <dbReference type="RuleBase" id="RU000383"/>
    </source>
</evidence>
<dbReference type="GO" id="GO:0005634">
    <property type="term" value="C:nucleus"/>
    <property type="evidence" value="ECO:0007669"/>
    <property type="project" value="UniProtKB-ARBA"/>
</dbReference>
<organism evidence="8 9">
    <name type="scientific">Ignelater luminosus</name>
    <name type="common">Cucubano</name>
    <name type="synonym">Pyrophorus luminosus</name>
    <dbReference type="NCBI Taxonomy" id="2038154"/>
    <lineage>
        <taxon>Eukaryota</taxon>
        <taxon>Metazoa</taxon>
        <taxon>Ecdysozoa</taxon>
        <taxon>Arthropoda</taxon>
        <taxon>Hexapoda</taxon>
        <taxon>Insecta</taxon>
        <taxon>Pterygota</taxon>
        <taxon>Neoptera</taxon>
        <taxon>Endopterygota</taxon>
        <taxon>Coleoptera</taxon>
        <taxon>Polyphaga</taxon>
        <taxon>Elateriformia</taxon>
        <taxon>Elateroidea</taxon>
        <taxon>Elateridae</taxon>
        <taxon>Agrypninae</taxon>
        <taxon>Pyrophorini</taxon>
        <taxon>Ignelater</taxon>
    </lineage>
</organism>
<protein>
    <submittedName>
        <fullName evidence="8">Uncharacterized protein</fullName>
    </submittedName>
</protein>
<evidence type="ECO:0000313" key="8">
    <source>
        <dbReference type="EMBL" id="KAF2880153.1"/>
    </source>
</evidence>
<dbReference type="SMART" id="SM01332">
    <property type="entry name" value="Cyclin_C"/>
    <property type="match status" value="1"/>
</dbReference>
<proteinExistence type="inferred from homology"/>
<dbReference type="OrthoDB" id="5590282at2759"/>
<dbReference type="Pfam" id="PF00134">
    <property type="entry name" value="Cyclin_N"/>
    <property type="match status" value="1"/>
</dbReference>
<dbReference type="InterPro" id="IPR013763">
    <property type="entry name" value="Cyclin-like_dom"/>
</dbReference>